<dbReference type="Proteomes" id="UP000299102">
    <property type="component" value="Unassembled WGS sequence"/>
</dbReference>
<name>A0A4C1SX27_EUMVA</name>
<keyword evidence="2" id="KW-1185">Reference proteome</keyword>
<organism evidence="1 2">
    <name type="scientific">Eumeta variegata</name>
    <name type="common">Bagworm moth</name>
    <name type="synonym">Eumeta japonica</name>
    <dbReference type="NCBI Taxonomy" id="151549"/>
    <lineage>
        <taxon>Eukaryota</taxon>
        <taxon>Metazoa</taxon>
        <taxon>Ecdysozoa</taxon>
        <taxon>Arthropoda</taxon>
        <taxon>Hexapoda</taxon>
        <taxon>Insecta</taxon>
        <taxon>Pterygota</taxon>
        <taxon>Neoptera</taxon>
        <taxon>Endopterygota</taxon>
        <taxon>Lepidoptera</taxon>
        <taxon>Glossata</taxon>
        <taxon>Ditrysia</taxon>
        <taxon>Tineoidea</taxon>
        <taxon>Psychidae</taxon>
        <taxon>Oiketicinae</taxon>
        <taxon>Eumeta</taxon>
    </lineage>
</organism>
<accession>A0A4C1SX27</accession>
<gene>
    <name evidence="1" type="primary">Tf2-8</name>
    <name evidence="1" type="ORF">EVAR_72936_1</name>
</gene>
<protein>
    <submittedName>
        <fullName evidence="1">Transposon Tf2-8 polyprotein</fullName>
    </submittedName>
</protein>
<dbReference type="PANTHER" id="PTHR37984">
    <property type="entry name" value="PROTEIN CBG26694"/>
    <property type="match status" value="1"/>
</dbReference>
<dbReference type="Gene3D" id="1.10.340.70">
    <property type="match status" value="1"/>
</dbReference>
<proteinExistence type="predicted"/>
<dbReference type="AlphaFoldDB" id="A0A4C1SX27"/>
<dbReference type="OrthoDB" id="3863715at2759"/>
<evidence type="ECO:0000313" key="2">
    <source>
        <dbReference type="Proteomes" id="UP000299102"/>
    </source>
</evidence>
<comment type="caution">
    <text evidence="1">The sequence shown here is derived from an EMBL/GenBank/DDBJ whole genome shotgun (WGS) entry which is preliminary data.</text>
</comment>
<dbReference type="InterPro" id="IPR050951">
    <property type="entry name" value="Retrovirus_Pol_polyprotein"/>
</dbReference>
<evidence type="ECO:0000313" key="1">
    <source>
        <dbReference type="EMBL" id="GBP06803.1"/>
    </source>
</evidence>
<reference evidence="1 2" key="1">
    <citation type="journal article" date="2019" name="Commun. Biol.">
        <title>The bagworm genome reveals a unique fibroin gene that provides high tensile strength.</title>
        <authorList>
            <person name="Kono N."/>
            <person name="Nakamura H."/>
            <person name="Ohtoshi R."/>
            <person name="Tomita M."/>
            <person name="Numata K."/>
            <person name="Arakawa K."/>
        </authorList>
    </citation>
    <scope>NUCLEOTIDE SEQUENCE [LARGE SCALE GENOMIC DNA]</scope>
</reference>
<sequence length="168" mass="19328">MTMKKSEVPLRISRWAMMLQDFDYEIEHRSGSKMRHVDALSRVSCLLIEESLRHRLKEAQLNDGHIKALRKILEVNQYEDYYVHHDILFKDPKKELLVVPTQMENEIIMIAHTKGHFGAKNARLRGKVFLYSGLAAKIPQVIGSCVECLVVNAKLGKKEGLCSNRQGR</sequence>
<dbReference type="PANTHER" id="PTHR37984:SF5">
    <property type="entry name" value="PROTEIN NYNRIN-LIKE"/>
    <property type="match status" value="1"/>
</dbReference>
<dbReference type="EMBL" id="BGZK01004090">
    <property type="protein sequence ID" value="GBP06803.1"/>
    <property type="molecule type" value="Genomic_DNA"/>
</dbReference>